<keyword evidence="3" id="KW-1185">Reference proteome</keyword>
<accession>A0A9Q1GVZ8</accession>
<dbReference type="AlphaFoldDB" id="A0A9Q1GVZ8"/>
<evidence type="ECO:0008006" key="4">
    <source>
        <dbReference type="Google" id="ProtNLM"/>
    </source>
</evidence>
<evidence type="ECO:0000313" key="3">
    <source>
        <dbReference type="Proteomes" id="UP001153076"/>
    </source>
</evidence>
<evidence type="ECO:0000313" key="2">
    <source>
        <dbReference type="EMBL" id="KAJ8426120.1"/>
    </source>
</evidence>
<organism evidence="2 3">
    <name type="scientific">Carnegiea gigantea</name>
    <dbReference type="NCBI Taxonomy" id="171969"/>
    <lineage>
        <taxon>Eukaryota</taxon>
        <taxon>Viridiplantae</taxon>
        <taxon>Streptophyta</taxon>
        <taxon>Embryophyta</taxon>
        <taxon>Tracheophyta</taxon>
        <taxon>Spermatophyta</taxon>
        <taxon>Magnoliopsida</taxon>
        <taxon>eudicotyledons</taxon>
        <taxon>Gunneridae</taxon>
        <taxon>Pentapetalae</taxon>
        <taxon>Caryophyllales</taxon>
        <taxon>Cactineae</taxon>
        <taxon>Cactaceae</taxon>
        <taxon>Cactoideae</taxon>
        <taxon>Echinocereeae</taxon>
        <taxon>Carnegiea</taxon>
    </lineage>
</organism>
<dbReference type="Proteomes" id="UP001153076">
    <property type="component" value="Unassembled WGS sequence"/>
</dbReference>
<dbReference type="EMBL" id="JAKOGI010001347">
    <property type="protein sequence ID" value="KAJ8426120.1"/>
    <property type="molecule type" value="Genomic_DNA"/>
</dbReference>
<sequence length="158" mass="18246">MLNFDYVECKIEAFEIILPASVSSRDLRCIVTLQFKTDTIMVIAQAQTQSAAVAFFRTQSLDRLTSFCLLRLLVVCGDISFSSIYLWFIGRLILLVVRMYWGVAMPSWFDWDSSPSDNENLYSCSIMACRFLVLYLRFAFLSLASVYYFGLSMICCWF</sequence>
<keyword evidence="1" id="KW-1133">Transmembrane helix</keyword>
<keyword evidence="1" id="KW-0812">Transmembrane</keyword>
<name>A0A9Q1GVZ8_9CARY</name>
<feature type="transmembrane region" description="Helical" evidence="1">
    <location>
        <begin position="72"/>
        <end position="100"/>
    </location>
</feature>
<keyword evidence="1" id="KW-0472">Membrane</keyword>
<protein>
    <recommendedName>
        <fullName evidence="4">Transmembrane protein</fullName>
    </recommendedName>
</protein>
<reference evidence="2" key="1">
    <citation type="submission" date="2022-04" db="EMBL/GenBank/DDBJ databases">
        <title>Carnegiea gigantea Genome sequencing and assembly v2.</title>
        <authorList>
            <person name="Copetti D."/>
            <person name="Sanderson M.J."/>
            <person name="Burquez A."/>
            <person name="Wojciechowski M.F."/>
        </authorList>
    </citation>
    <scope>NUCLEOTIDE SEQUENCE</scope>
    <source>
        <strain evidence="2">SGP5-SGP5p</strain>
        <tissue evidence="2">Aerial part</tissue>
    </source>
</reference>
<proteinExistence type="predicted"/>
<comment type="caution">
    <text evidence="2">The sequence shown here is derived from an EMBL/GenBank/DDBJ whole genome shotgun (WGS) entry which is preliminary data.</text>
</comment>
<evidence type="ECO:0000256" key="1">
    <source>
        <dbReference type="SAM" id="Phobius"/>
    </source>
</evidence>
<gene>
    <name evidence="2" type="ORF">Cgig2_005765</name>
</gene>
<feature type="transmembrane region" description="Helical" evidence="1">
    <location>
        <begin position="120"/>
        <end position="149"/>
    </location>
</feature>